<dbReference type="RefSeq" id="WP_284205774.1">
    <property type="nucleotide sequence ID" value="NZ_BSPQ01000030.1"/>
</dbReference>
<evidence type="ECO:0000313" key="8">
    <source>
        <dbReference type="EMBL" id="GLS92651.1"/>
    </source>
</evidence>
<feature type="chain" id="PRO_5045593845" evidence="5">
    <location>
        <begin position="25"/>
        <end position="340"/>
    </location>
</feature>
<dbReference type="PANTHER" id="PTHR38782">
    <property type="match status" value="1"/>
</dbReference>
<sequence>MNKVSSVRIIFAGLLLFFIPFSMADESDEDHQPLMPAEQQILPSAIQYLQLMQNAYQMKNYEVIYLSSLQKQLEPMQLIHGVVDGQQVSYFRYLNGAIRESLQFAGEISYFEQGAPAYTLKSNHNRHVFANIANFDYQKGLENYDYVILGKGRIAGKQSIAIRVISKDDYRYSYVIWCDLHSLLPLRLDIVSPSNVLLEQLMVVSLKVSEKVNPWLVKLTENPRPEVVHIRQLATEKTSRWKTSWLPAGFTVVKNDQHKLAMNENEMVSYIMLDDGIVNVSIYISPKKLALDEKQKLIRHGSTVLYTEQRGINEVNVVGDVPIATAKRLVKSLVWVTNDN</sequence>
<accession>A0ABQ6E5G2</accession>
<dbReference type="InterPro" id="IPR033434">
    <property type="entry name" value="MucB/RseB_N"/>
</dbReference>
<dbReference type="EMBL" id="BSPQ01000030">
    <property type="protein sequence ID" value="GLS92651.1"/>
    <property type="molecule type" value="Genomic_DNA"/>
</dbReference>
<evidence type="ECO:0000256" key="3">
    <source>
        <dbReference type="ARBA" id="ARBA00022729"/>
    </source>
</evidence>
<name>A0ABQ6E5G2_9GAMM</name>
<gene>
    <name evidence="8" type="primary">rseB</name>
    <name evidence="8" type="ORF">GCM10007916_37230</name>
</gene>
<comment type="subcellular location">
    <subcellularLocation>
        <location evidence="1">Periplasm</location>
    </subcellularLocation>
</comment>
<evidence type="ECO:0000256" key="5">
    <source>
        <dbReference type="SAM" id="SignalP"/>
    </source>
</evidence>
<dbReference type="PIRSF" id="PIRSF005427">
    <property type="entry name" value="RseB"/>
    <property type="match status" value="1"/>
</dbReference>
<dbReference type="Pfam" id="PF03888">
    <property type="entry name" value="MucB_RseB"/>
    <property type="match status" value="1"/>
</dbReference>
<evidence type="ECO:0000256" key="1">
    <source>
        <dbReference type="ARBA" id="ARBA00004418"/>
    </source>
</evidence>
<dbReference type="InterPro" id="IPR038484">
    <property type="entry name" value="MucB/RseB_C_sf"/>
</dbReference>
<dbReference type="Proteomes" id="UP001157353">
    <property type="component" value="Unassembled WGS sequence"/>
</dbReference>
<organism evidence="8 9">
    <name type="scientific">Psychromonas marina</name>
    <dbReference type="NCBI Taxonomy" id="88364"/>
    <lineage>
        <taxon>Bacteria</taxon>
        <taxon>Pseudomonadati</taxon>
        <taxon>Pseudomonadota</taxon>
        <taxon>Gammaproteobacteria</taxon>
        <taxon>Alteromonadales</taxon>
        <taxon>Psychromonadaceae</taxon>
        <taxon>Psychromonas</taxon>
    </lineage>
</organism>
<feature type="domain" description="MucB/RseB C-terminal" evidence="7">
    <location>
        <begin position="236"/>
        <end position="333"/>
    </location>
</feature>
<dbReference type="InterPro" id="IPR033436">
    <property type="entry name" value="MucB/RseB_C"/>
</dbReference>
<dbReference type="Gene3D" id="3.30.200.100">
    <property type="entry name" value="MucB/RseB, C-terminal domain"/>
    <property type="match status" value="1"/>
</dbReference>
<feature type="domain" description="MucB/RseB N-terminal" evidence="6">
    <location>
        <begin position="44"/>
        <end position="213"/>
    </location>
</feature>
<evidence type="ECO:0000259" key="6">
    <source>
        <dbReference type="Pfam" id="PF03888"/>
    </source>
</evidence>
<dbReference type="PANTHER" id="PTHR38782:SF1">
    <property type="entry name" value="SIGMA-E FACTOR REGULATORY PROTEIN RSEB"/>
    <property type="match status" value="1"/>
</dbReference>
<dbReference type="Pfam" id="PF17188">
    <property type="entry name" value="MucB_RseB_C"/>
    <property type="match status" value="1"/>
</dbReference>
<comment type="similarity">
    <text evidence="2">Belongs to the RseB family.</text>
</comment>
<dbReference type="CDD" id="cd16327">
    <property type="entry name" value="RseB"/>
    <property type="match status" value="1"/>
</dbReference>
<evidence type="ECO:0000256" key="4">
    <source>
        <dbReference type="ARBA" id="ARBA00022764"/>
    </source>
</evidence>
<protein>
    <submittedName>
        <fullName evidence="8">Sigma-E factor regulatory protein RseB</fullName>
    </submittedName>
</protein>
<keyword evidence="3 5" id="KW-0732">Signal</keyword>
<keyword evidence="9" id="KW-1185">Reference proteome</keyword>
<proteinExistence type="inferred from homology"/>
<evidence type="ECO:0000256" key="2">
    <source>
        <dbReference type="ARBA" id="ARBA00008150"/>
    </source>
</evidence>
<dbReference type="Gene3D" id="2.50.20.10">
    <property type="entry name" value="Lipoprotein localisation LolA/LolB/LppX"/>
    <property type="match status" value="1"/>
</dbReference>
<evidence type="ECO:0000313" key="9">
    <source>
        <dbReference type="Proteomes" id="UP001157353"/>
    </source>
</evidence>
<dbReference type="InterPro" id="IPR005588">
    <property type="entry name" value="MucB_RseB"/>
</dbReference>
<evidence type="ECO:0000259" key="7">
    <source>
        <dbReference type="Pfam" id="PF17188"/>
    </source>
</evidence>
<comment type="caution">
    <text evidence="8">The sequence shown here is derived from an EMBL/GenBank/DDBJ whole genome shotgun (WGS) entry which is preliminary data.</text>
</comment>
<reference evidence="9" key="1">
    <citation type="journal article" date="2019" name="Int. J. Syst. Evol. Microbiol.">
        <title>The Global Catalogue of Microorganisms (GCM) 10K type strain sequencing project: providing services to taxonomists for standard genome sequencing and annotation.</title>
        <authorList>
            <consortium name="The Broad Institute Genomics Platform"/>
            <consortium name="The Broad Institute Genome Sequencing Center for Infectious Disease"/>
            <person name="Wu L."/>
            <person name="Ma J."/>
        </authorList>
    </citation>
    <scope>NUCLEOTIDE SEQUENCE [LARGE SCALE GENOMIC DNA]</scope>
    <source>
        <strain evidence="9">NBRC 103166</strain>
    </source>
</reference>
<feature type="signal peptide" evidence="5">
    <location>
        <begin position="1"/>
        <end position="24"/>
    </location>
</feature>
<keyword evidence="4" id="KW-0574">Periplasm</keyword>